<keyword evidence="2" id="KW-1185">Reference proteome</keyword>
<proteinExistence type="predicted"/>
<dbReference type="Pfam" id="PF03013">
    <property type="entry name" value="Pyr_excise"/>
    <property type="match status" value="1"/>
</dbReference>
<dbReference type="Proteomes" id="UP001597453">
    <property type="component" value="Unassembled WGS sequence"/>
</dbReference>
<accession>A0ABW5RNF3</accession>
<evidence type="ECO:0000313" key="1">
    <source>
        <dbReference type="EMBL" id="MFD2675522.1"/>
    </source>
</evidence>
<evidence type="ECO:0000313" key="2">
    <source>
        <dbReference type="Proteomes" id="UP001597453"/>
    </source>
</evidence>
<dbReference type="EMBL" id="JBHUNF010000010">
    <property type="protein sequence ID" value="MFD2675522.1"/>
    <property type="molecule type" value="Genomic_DNA"/>
</dbReference>
<protein>
    <submittedName>
        <fullName evidence="1">Pyrimidine dimer DNA glycosylase/endonuclease V</fullName>
    </submittedName>
</protein>
<dbReference type="InterPro" id="IPR004260">
    <property type="entry name" value="Pyr-dimer_DNA_glycosylase"/>
</dbReference>
<reference evidence="2" key="1">
    <citation type="journal article" date="2019" name="Int. J. Syst. Evol. Microbiol.">
        <title>The Global Catalogue of Microorganisms (GCM) 10K type strain sequencing project: providing services to taxonomists for standard genome sequencing and annotation.</title>
        <authorList>
            <consortium name="The Broad Institute Genomics Platform"/>
            <consortium name="The Broad Institute Genome Sequencing Center for Infectious Disease"/>
            <person name="Wu L."/>
            <person name="Ma J."/>
        </authorList>
    </citation>
    <scope>NUCLEOTIDE SEQUENCE [LARGE SCALE GENOMIC DNA]</scope>
    <source>
        <strain evidence="2">TISTR 1511</strain>
    </source>
</reference>
<organism evidence="1 2">
    <name type="scientific">Gulosibacter bifidus</name>
    <dbReference type="NCBI Taxonomy" id="272239"/>
    <lineage>
        <taxon>Bacteria</taxon>
        <taxon>Bacillati</taxon>
        <taxon>Actinomycetota</taxon>
        <taxon>Actinomycetes</taxon>
        <taxon>Micrococcales</taxon>
        <taxon>Microbacteriaceae</taxon>
        <taxon>Gulosibacter</taxon>
    </lineage>
</organism>
<comment type="caution">
    <text evidence="1">The sequence shown here is derived from an EMBL/GenBank/DDBJ whole genome shotgun (WGS) entry which is preliminary data.</text>
</comment>
<name>A0ABW5RNF3_9MICO</name>
<gene>
    <name evidence="1" type="ORF">ACFSUQ_09500</name>
</gene>
<dbReference type="RefSeq" id="WP_066059501.1">
    <property type="nucleotide sequence ID" value="NZ_JBHUNF010000010.1"/>
</dbReference>
<sequence>MRLWSLHPQHLDRIGLVALWREALLAQAVLHERTKGYRAHPQLERFRNHPDPAAAIHEYLHAVQREATARGYRFDATKIDPLPESAEVVAKIPVTEGQLEYERMHLLRKLRDRAPELAEPFAAATIAPHPLFERCPGPIASWERP</sequence>